<dbReference type="InterPro" id="IPR012340">
    <property type="entry name" value="NA-bd_OB-fold"/>
</dbReference>
<dbReference type="AlphaFoldDB" id="A0AAV9M6M3"/>
<sequence length="119" mass="13777">MDSLQLEHENMTKLDLPSVRNHIVRGTLDAIGVKDRQQGHSSATQSYGYVKYRISNPSRKGREMDTQFKVSKQNFILDLIDTYRIQRKVVFDESRMYGLEGDLSYLSRSTLQHGVKKPK</sequence>
<proteinExistence type="predicted"/>
<dbReference type="EMBL" id="JAWPEI010000002">
    <property type="protein sequence ID" value="KAK4733691.1"/>
    <property type="molecule type" value="Genomic_DNA"/>
</dbReference>
<accession>A0AAV9M6M3</accession>
<keyword evidence="2" id="KW-1185">Reference proteome</keyword>
<reference evidence="1 2" key="1">
    <citation type="submission" date="2023-10" db="EMBL/GenBank/DDBJ databases">
        <title>Genome-Wide Identification Analysis in wild type Solanum Pinnatisectum Reveals Some Genes Defensing Phytophthora Infestans.</title>
        <authorList>
            <person name="Sun C."/>
        </authorList>
    </citation>
    <scope>NUCLEOTIDE SEQUENCE [LARGE SCALE GENOMIC DNA]</scope>
    <source>
        <strain evidence="1">LQN</strain>
        <tissue evidence="1">Leaf</tissue>
    </source>
</reference>
<dbReference type="Proteomes" id="UP001311915">
    <property type="component" value="Unassembled WGS sequence"/>
</dbReference>
<dbReference type="Gene3D" id="2.40.50.140">
    <property type="entry name" value="Nucleic acid-binding proteins"/>
    <property type="match status" value="1"/>
</dbReference>
<protein>
    <submittedName>
        <fullName evidence="1">Uncharacterized protein</fullName>
    </submittedName>
</protein>
<name>A0AAV9M6M3_9SOLN</name>
<organism evidence="1 2">
    <name type="scientific">Solanum pinnatisectum</name>
    <name type="common">tansyleaf nightshade</name>
    <dbReference type="NCBI Taxonomy" id="50273"/>
    <lineage>
        <taxon>Eukaryota</taxon>
        <taxon>Viridiplantae</taxon>
        <taxon>Streptophyta</taxon>
        <taxon>Embryophyta</taxon>
        <taxon>Tracheophyta</taxon>
        <taxon>Spermatophyta</taxon>
        <taxon>Magnoliopsida</taxon>
        <taxon>eudicotyledons</taxon>
        <taxon>Gunneridae</taxon>
        <taxon>Pentapetalae</taxon>
        <taxon>asterids</taxon>
        <taxon>lamiids</taxon>
        <taxon>Solanales</taxon>
        <taxon>Solanaceae</taxon>
        <taxon>Solanoideae</taxon>
        <taxon>Solaneae</taxon>
        <taxon>Solanum</taxon>
    </lineage>
</organism>
<evidence type="ECO:0000313" key="2">
    <source>
        <dbReference type="Proteomes" id="UP001311915"/>
    </source>
</evidence>
<comment type="caution">
    <text evidence="1">The sequence shown here is derived from an EMBL/GenBank/DDBJ whole genome shotgun (WGS) entry which is preliminary data.</text>
</comment>
<evidence type="ECO:0000313" key="1">
    <source>
        <dbReference type="EMBL" id="KAK4733691.1"/>
    </source>
</evidence>
<gene>
    <name evidence="1" type="ORF">R3W88_007952</name>
</gene>